<dbReference type="Pfam" id="PF02738">
    <property type="entry name" value="MoCoBD_1"/>
    <property type="match status" value="1"/>
</dbReference>
<sequence length="780" mass="83705">MSEPAMAVGLSLPKLETLEKVTGRAQYIADMSRPGMLHGAILQSPYAHARILRYDTSAALALPGVHAVVTGDDFGEHRMGAFVKDETAIAKAKVRYVGEPVAAVAADDEATARQACQLIDVDYEELPAILTVEEALAPDAAIIHEGLADYFKVFSAISKGNSLSYTEIKEGDIEQGWRESDLIFESIFETPAQAHLAIEPCGALAETDAQGRVTLWSANQSVFRVQANVCESLGLPMSKLRCVTPRIGGGFGNKMEAHIQPIAVKLAMVTGRPVKMILTREEDFQMVRVRHPAKIRVKTGVKRDGTLVARECELHLDGGAFGDDSPGVLGYALLMSRGPYRIPHARVHGHVVYTNKLRSGAFRGFGNPQVSFGTETQLDEIAEALGLDPIELRLKNMMKPGDHWLGGQRVDSNGLADCIEAVRKASGWDRRQALPAPPEGKRRGFGFAVAGHISGLLGTGAIVRLLEDGSVVLNTGAVDIGQGSDTVLTQMCAEVLKIPMEQVSTASPDTDGSPYNWGTTASRVTYTTGRAVVAASREVERQIKEQAADIFECSVEDLELRPGGRVGIKGVQAKELPFLVVSARAHWRKGGPIVGSNTLVYDTPTVDPKRAIALGLPFAQIGVYSFAALVTEVEIDEATGQTEVKRLWTAVDVGKAINPRQVEGQIEGGVVQGIGFALIEEVVWDGARLANPTLMDYKIPGTMDIPYELHSIIVEHAQGDGPFGAKGVGEISLVPVPCAIANAIHDAAGVRLRRLPMNAERVLRACLAKEDGAKEDGLAH</sequence>
<protein>
    <submittedName>
        <fullName evidence="2">Dehydrogenase</fullName>
    </submittedName>
</protein>
<dbReference type="InterPro" id="IPR016208">
    <property type="entry name" value="Ald_Oxase/xanthine_DH-like"/>
</dbReference>
<dbReference type="Pfam" id="PF01315">
    <property type="entry name" value="Ald_Xan_dh_C"/>
    <property type="match status" value="1"/>
</dbReference>
<evidence type="ECO:0000259" key="1">
    <source>
        <dbReference type="SMART" id="SM01008"/>
    </source>
</evidence>
<dbReference type="RefSeq" id="WP_151176918.1">
    <property type="nucleotide sequence ID" value="NZ_CP042906.1"/>
</dbReference>
<keyword evidence="3" id="KW-1185">Reference proteome</keyword>
<dbReference type="InterPro" id="IPR037165">
    <property type="entry name" value="AldOxase/xan_DH_Mopterin-bd_sf"/>
</dbReference>
<gene>
    <name evidence="2" type="ORF">FRZ44_18730</name>
</gene>
<reference evidence="2 3" key="1">
    <citation type="submission" date="2019-08" db="EMBL/GenBank/DDBJ databases">
        <title>Hyperibacter terrae gen. nov., sp. nov. and Hyperibacter viscosus sp. nov., two new members in the family Rhodospirillaceae isolated from the rhizosphere of Hypericum perforatum.</title>
        <authorList>
            <person name="Noviana Z."/>
        </authorList>
    </citation>
    <scope>NUCLEOTIDE SEQUENCE [LARGE SCALE GENOMIC DNA]</scope>
    <source>
        <strain evidence="2 3">R5913</strain>
    </source>
</reference>
<dbReference type="OrthoDB" id="8428274at2"/>
<dbReference type="Gene3D" id="3.30.365.10">
    <property type="entry name" value="Aldehyde oxidase/xanthine dehydrogenase, molybdopterin binding domain"/>
    <property type="match status" value="4"/>
</dbReference>
<dbReference type="SMART" id="SM01008">
    <property type="entry name" value="Ald_Xan_dh_C"/>
    <property type="match status" value="1"/>
</dbReference>
<dbReference type="PANTHER" id="PTHR11908:SF157">
    <property type="entry name" value="XANTHINE DEHYDROGENASE SUBUNIT D-RELATED"/>
    <property type="match status" value="1"/>
</dbReference>
<dbReference type="Pfam" id="PF20256">
    <property type="entry name" value="MoCoBD_2"/>
    <property type="match status" value="1"/>
</dbReference>
<dbReference type="SUPFAM" id="SSF54665">
    <property type="entry name" value="CO dehydrogenase molybdoprotein N-domain-like"/>
    <property type="match status" value="1"/>
</dbReference>
<organism evidence="2 3">
    <name type="scientific">Hypericibacter terrae</name>
    <dbReference type="NCBI Taxonomy" id="2602015"/>
    <lineage>
        <taxon>Bacteria</taxon>
        <taxon>Pseudomonadati</taxon>
        <taxon>Pseudomonadota</taxon>
        <taxon>Alphaproteobacteria</taxon>
        <taxon>Rhodospirillales</taxon>
        <taxon>Dongiaceae</taxon>
        <taxon>Hypericibacter</taxon>
    </lineage>
</organism>
<evidence type="ECO:0000313" key="2">
    <source>
        <dbReference type="EMBL" id="QEX16578.1"/>
    </source>
</evidence>
<evidence type="ECO:0000313" key="3">
    <source>
        <dbReference type="Proteomes" id="UP000326202"/>
    </source>
</evidence>
<dbReference type="Gene3D" id="3.90.1170.50">
    <property type="entry name" value="Aldehyde oxidase/xanthine dehydrogenase, a/b hammerhead"/>
    <property type="match status" value="1"/>
</dbReference>
<dbReference type="SUPFAM" id="SSF56003">
    <property type="entry name" value="Molybdenum cofactor-binding domain"/>
    <property type="match status" value="1"/>
</dbReference>
<dbReference type="InterPro" id="IPR008274">
    <property type="entry name" value="AldOxase/xan_DH_MoCoBD1"/>
</dbReference>
<feature type="domain" description="Aldehyde oxidase/xanthine dehydrogenase a/b hammerhead" evidence="1">
    <location>
        <begin position="22"/>
        <end position="127"/>
    </location>
</feature>
<dbReference type="GO" id="GO:0005506">
    <property type="term" value="F:iron ion binding"/>
    <property type="evidence" value="ECO:0007669"/>
    <property type="project" value="InterPro"/>
</dbReference>
<dbReference type="EMBL" id="CP042906">
    <property type="protein sequence ID" value="QEX16578.1"/>
    <property type="molecule type" value="Genomic_DNA"/>
</dbReference>
<dbReference type="InterPro" id="IPR000674">
    <property type="entry name" value="Ald_Oxase/Xan_DH_a/b"/>
</dbReference>
<dbReference type="InterPro" id="IPR036856">
    <property type="entry name" value="Ald_Oxase/Xan_DH_a/b_sf"/>
</dbReference>
<dbReference type="InterPro" id="IPR046867">
    <property type="entry name" value="AldOxase/xan_DH_MoCoBD2"/>
</dbReference>
<name>A0A5J6MGG8_9PROT</name>
<dbReference type="PANTHER" id="PTHR11908">
    <property type="entry name" value="XANTHINE DEHYDROGENASE"/>
    <property type="match status" value="1"/>
</dbReference>
<accession>A0A5J6MGG8</accession>
<dbReference type="AlphaFoldDB" id="A0A5J6MGG8"/>
<dbReference type="KEGG" id="htq:FRZ44_18730"/>
<proteinExistence type="predicted"/>
<dbReference type="GO" id="GO:0016491">
    <property type="term" value="F:oxidoreductase activity"/>
    <property type="evidence" value="ECO:0007669"/>
    <property type="project" value="InterPro"/>
</dbReference>
<dbReference type="Proteomes" id="UP000326202">
    <property type="component" value="Chromosome"/>
</dbReference>